<evidence type="ECO:0000256" key="1">
    <source>
        <dbReference type="ARBA" id="ARBA00006111"/>
    </source>
</evidence>
<dbReference type="OrthoDB" id="5399166at2759"/>
<evidence type="ECO:0000313" key="5">
    <source>
        <dbReference type="Proteomes" id="UP000789508"/>
    </source>
</evidence>
<gene>
    <name evidence="4" type="ORF">ALEPTO_LOCUS5562</name>
</gene>
<dbReference type="EMBL" id="CAJVPS010001596">
    <property type="protein sequence ID" value="CAG8544249.1"/>
    <property type="molecule type" value="Genomic_DNA"/>
</dbReference>
<dbReference type="InterPro" id="IPR028119">
    <property type="entry name" value="Snapin/Pallidin/Snn1"/>
</dbReference>
<dbReference type="AlphaFoldDB" id="A0A9N9FMD1"/>
<dbReference type="Proteomes" id="UP000789508">
    <property type="component" value="Unassembled WGS sequence"/>
</dbReference>
<dbReference type="GO" id="GO:0006886">
    <property type="term" value="P:intracellular protein transport"/>
    <property type="evidence" value="ECO:0007669"/>
    <property type="project" value="InterPro"/>
</dbReference>
<comment type="similarity">
    <text evidence="1">Belongs to the SNAPIN family.</text>
</comment>
<proteinExistence type="inferred from homology"/>
<name>A0A9N9FMD1_9GLOM</name>
<dbReference type="InterPro" id="IPR017246">
    <property type="entry name" value="Snapin"/>
</dbReference>
<dbReference type="PANTHER" id="PTHR31305:SF2">
    <property type="entry name" value="SNARE-ASSOCIATED PROTEIN SNAPIN"/>
    <property type="match status" value="1"/>
</dbReference>
<reference evidence="4" key="1">
    <citation type="submission" date="2021-06" db="EMBL/GenBank/DDBJ databases">
        <authorList>
            <person name="Kallberg Y."/>
            <person name="Tangrot J."/>
            <person name="Rosling A."/>
        </authorList>
    </citation>
    <scope>NUCLEOTIDE SEQUENCE</scope>
    <source>
        <strain evidence="4">FL130A</strain>
    </source>
</reference>
<dbReference type="GO" id="GO:0031083">
    <property type="term" value="C:BLOC-1 complex"/>
    <property type="evidence" value="ECO:0007669"/>
    <property type="project" value="InterPro"/>
</dbReference>
<keyword evidence="5" id="KW-1185">Reference proteome</keyword>
<accession>A0A9N9FMD1</accession>
<dbReference type="Pfam" id="PF14712">
    <property type="entry name" value="Snapin_Pallidin"/>
    <property type="match status" value="1"/>
</dbReference>
<dbReference type="GO" id="GO:0000149">
    <property type="term" value="F:SNARE binding"/>
    <property type="evidence" value="ECO:0007669"/>
    <property type="project" value="TreeGrafter"/>
</dbReference>
<protein>
    <recommendedName>
        <fullName evidence="3">Biogenesis of lysosome-related organelles complex 1 subunit 7</fullName>
    </recommendedName>
</protein>
<sequence length="118" mass="13412">MTESSPKVDFNDEVNELKKEKFARGILDLLTPIVQEMDSRIVAVKSSQTELNKEIERLLAELQLFNEAAEVPPIQSSLQKLINARKRLAATNQTLKIVYDRVERIYNQLNKGTGSNII</sequence>
<keyword evidence="2" id="KW-0175">Coiled coil</keyword>
<evidence type="ECO:0000313" key="4">
    <source>
        <dbReference type="EMBL" id="CAG8544249.1"/>
    </source>
</evidence>
<organism evidence="4 5">
    <name type="scientific">Ambispora leptoticha</name>
    <dbReference type="NCBI Taxonomy" id="144679"/>
    <lineage>
        <taxon>Eukaryota</taxon>
        <taxon>Fungi</taxon>
        <taxon>Fungi incertae sedis</taxon>
        <taxon>Mucoromycota</taxon>
        <taxon>Glomeromycotina</taxon>
        <taxon>Glomeromycetes</taxon>
        <taxon>Archaeosporales</taxon>
        <taxon>Ambisporaceae</taxon>
        <taxon>Ambispora</taxon>
    </lineage>
</organism>
<comment type="caution">
    <text evidence="4">The sequence shown here is derived from an EMBL/GenBank/DDBJ whole genome shotgun (WGS) entry which is preliminary data.</text>
</comment>
<dbReference type="GO" id="GO:0099078">
    <property type="term" value="C:BORC complex"/>
    <property type="evidence" value="ECO:0007669"/>
    <property type="project" value="TreeGrafter"/>
</dbReference>
<dbReference type="PANTHER" id="PTHR31305">
    <property type="entry name" value="SNARE-ASSOCIATED PROTEIN SNAPIN"/>
    <property type="match status" value="1"/>
</dbReference>
<evidence type="ECO:0000256" key="2">
    <source>
        <dbReference type="ARBA" id="ARBA00023054"/>
    </source>
</evidence>
<dbReference type="GO" id="GO:0032418">
    <property type="term" value="P:lysosome localization"/>
    <property type="evidence" value="ECO:0007669"/>
    <property type="project" value="TreeGrafter"/>
</dbReference>
<evidence type="ECO:0000256" key="3">
    <source>
        <dbReference type="ARBA" id="ARBA00033330"/>
    </source>
</evidence>